<dbReference type="OrthoDB" id="9822217at2"/>
<feature type="chain" id="PRO_5009304142" evidence="1">
    <location>
        <begin position="22"/>
        <end position="277"/>
    </location>
</feature>
<gene>
    <name evidence="2" type="ORF">Verru16b_00266</name>
</gene>
<dbReference type="AlphaFoldDB" id="A0A1I7PHX5"/>
<keyword evidence="1" id="KW-0732">Signal</keyword>
<protein>
    <submittedName>
        <fullName evidence="2">Uncharacterized protein</fullName>
    </submittedName>
</protein>
<dbReference type="RefSeq" id="WP_157772107.1">
    <property type="nucleotide sequence ID" value="NZ_CP016094.1"/>
</dbReference>
<organism evidence="2 3">
    <name type="scientific">Lacunisphaera limnophila</name>
    <dbReference type="NCBI Taxonomy" id="1838286"/>
    <lineage>
        <taxon>Bacteria</taxon>
        <taxon>Pseudomonadati</taxon>
        <taxon>Verrucomicrobiota</taxon>
        <taxon>Opitutia</taxon>
        <taxon>Opitutales</taxon>
        <taxon>Opitutaceae</taxon>
        <taxon>Lacunisphaera</taxon>
    </lineage>
</organism>
<dbReference type="Proteomes" id="UP000095228">
    <property type="component" value="Chromosome"/>
</dbReference>
<dbReference type="KEGG" id="obg:Verru16b_00266"/>
<dbReference type="STRING" id="1838286.Verru16b_00266"/>
<evidence type="ECO:0000313" key="2">
    <source>
        <dbReference type="EMBL" id="AOS43223.1"/>
    </source>
</evidence>
<dbReference type="EMBL" id="CP016094">
    <property type="protein sequence ID" value="AOS43223.1"/>
    <property type="molecule type" value="Genomic_DNA"/>
</dbReference>
<accession>A0A1I7PHX5</accession>
<keyword evidence="3" id="KW-1185">Reference proteome</keyword>
<feature type="signal peptide" evidence="1">
    <location>
        <begin position="1"/>
        <end position="21"/>
    </location>
</feature>
<evidence type="ECO:0000313" key="3">
    <source>
        <dbReference type="Proteomes" id="UP000095228"/>
    </source>
</evidence>
<name>A0A1I7PHX5_9BACT</name>
<sequence length="277" mass="30603">MKTLFRLCLPLVCLVNLHGGAARVEDEETSVLAQVFNDYTRTPSALGGYKAETFAFANAGSILGSLRDNSVDQATFNQVVRLISPALARQNYIAASDPEDTDLLISVTWGATDGFDNSLALSGSQLNDITSDWAGHAMQMDAANQRRDSRNNRNATLLGYREALKAHRDMRSYGVHGTVYGDLIADVEDPRYFVILTAFDFQTAWREKKLVPLWSTRYNIPTRGNHFTAALPSMSMFASRFFGRDSDGLVRRLNPTGKVDMGELQILGSVDTPPVEK</sequence>
<reference evidence="2 3" key="1">
    <citation type="submission" date="2016-06" db="EMBL/GenBank/DDBJ databases">
        <title>Three novel species with peptidoglycan cell walls form the new genus Lacunisphaera gen. nov. in the family Opitutaceae of the verrucomicrobial subdivision 4.</title>
        <authorList>
            <person name="Rast P."/>
            <person name="Gloeckner I."/>
            <person name="Jogler M."/>
            <person name="Boedeker C."/>
            <person name="Jeske O."/>
            <person name="Wiegand S."/>
            <person name="Reinhardt R."/>
            <person name="Schumann P."/>
            <person name="Rohde M."/>
            <person name="Spring S."/>
            <person name="Gloeckner F.O."/>
            <person name="Jogler C."/>
        </authorList>
    </citation>
    <scope>NUCLEOTIDE SEQUENCE [LARGE SCALE GENOMIC DNA]</scope>
    <source>
        <strain evidence="2 3">IG16b</strain>
    </source>
</reference>
<proteinExistence type="predicted"/>
<evidence type="ECO:0000256" key="1">
    <source>
        <dbReference type="SAM" id="SignalP"/>
    </source>
</evidence>